<dbReference type="SUPFAM" id="SSF52540">
    <property type="entry name" value="P-loop containing nucleoside triphosphate hydrolases"/>
    <property type="match status" value="1"/>
</dbReference>
<feature type="domain" description="DNA mismatch repair proteins mutS family" evidence="4">
    <location>
        <begin position="325"/>
        <end position="494"/>
    </location>
</feature>
<dbReference type="Gene3D" id="3.40.50.300">
    <property type="entry name" value="P-loop containing nucleotide triphosphate hydrolases"/>
    <property type="match status" value="1"/>
</dbReference>
<dbReference type="GO" id="GO:0140664">
    <property type="term" value="F:ATP-dependent DNA damage sensor activity"/>
    <property type="evidence" value="ECO:0007669"/>
    <property type="project" value="InterPro"/>
</dbReference>
<evidence type="ECO:0000256" key="1">
    <source>
        <dbReference type="ARBA" id="ARBA00022741"/>
    </source>
</evidence>
<dbReference type="InterPro" id="IPR000432">
    <property type="entry name" value="DNA_mismatch_repair_MutS_C"/>
</dbReference>
<dbReference type="PANTHER" id="PTHR11361">
    <property type="entry name" value="DNA MISMATCH REPAIR PROTEIN MUTS FAMILY MEMBER"/>
    <property type="match status" value="1"/>
</dbReference>
<proteinExistence type="predicted"/>
<dbReference type="EMBL" id="CP045529">
    <property type="protein sequence ID" value="QFU97088.1"/>
    <property type="molecule type" value="Genomic_DNA"/>
</dbReference>
<gene>
    <name evidence="5" type="ORF">KDY119_00582</name>
</gene>
<dbReference type="KEGG" id="lxl:KDY119_00582"/>
<evidence type="ECO:0000313" key="5">
    <source>
        <dbReference type="EMBL" id="QFU97088.1"/>
    </source>
</evidence>
<dbReference type="AlphaFoldDB" id="A0A5P9Q6Q4"/>
<evidence type="ECO:0000256" key="2">
    <source>
        <dbReference type="ARBA" id="ARBA00022840"/>
    </source>
</evidence>
<name>A0A5P9Q6Q4_9MICO</name>
<protein>
    <submittedName>
        <fullName evidence="5">DNA mismatch repair protein MutS</fullName>
    </submittedName>
</protein>
<dbReference type="RefSeq" id="WP_036953641.1">
    <property type="nucleotide sequence ID" value="NZ_BAABIH010000013.1"/>
</dbReference>
<keyword evidence="2" id="KW-0067">ATP-binding</keyword>
<keyword evidence="6" id="KW-1185">Reference proteome</keyword>
<reference evidence="5 6" key="1">
    <citation type="submission" date="2019-10" db="EMBL/GenBank/DDBJ databases">
        <title>Genome sequence of Luteimicrobium xylanilyticum HY-24.</title>
        <authorList>
            <person name="Kim D.Y."/>
            <person name="Park H.-Y."/>
        </authorList>
    </citation>
    <scope>NUCLEOTIDE SEQUENCE [LARGE SCALE GENOMIC DNA]</scope>
    <source>
        <strain evidence="5 6">HY-24</strain>
    </source>
</reference>
<dbReference type="OrthoDB" id="9808166at2"/>
<organism evidence="5 6">
    <name type="scientific">Luteimicrobium xylanilyticum</name>
    <dbReference type="NCBI Taxonomy" id="1133546"/>
    <lineage>
        <taxon>Bacteria</taxon>
        <taxon>Bacillati</taxon>
        <taxon>Actinomycetota</taxon>
        <taxon>Actinomycetes</taxon>
        <taxon>Micrococcales</taxon>
        <taxon>Luteimicrobium</taxon>
    </lineage>
</organism>
<dbReference type="GO" id="GO:0006298">
    <property type="term" value="P:mismatch repair"/>
    <property type="evidence" value="ECO:0007669"/>
    <property type="project" value="InterPro"/>
</dbReference>
<dbReference type="GO" id="GO:0005829">
    <property type="term" value="C:cytosol"/>
    <property type="evidence" value="ECO:0007669"/>
    <property type="project" value="TreeGrafter"/>
</dbReference>
<dbReference type="GO" id="GO:0030983">
    <property type="term" value="F:mismatched DNA binding"/>
    <property type="evidence" value="ECO:0007669"/>
    <property type="project" value="InterPro"/>
</dbReference>
<evidence type="ECO:0000256" key="3">
    <source>
        <dbReference type="ARBA" id="ARBA00023125"/>
    </source>
</evidence>
<dbReference type="Pfam" id="PF00488">
    <property type="entry name" value="MutS_V"/>
    <property type="match status" value="1"/>
</dbReference>
<dbReference type="InterPro" id="IPR045076">
    <property type="entry name" value="MutS"/>
</dbReference>
<sequence length="512" mass="55254">MKVHLMHADADFVPSAGDRRPPSWAGDAEQDLELGFVLDAAAAGDPLVWSAVRTALLTPLTSRAAVRYRHEVLEDARDHPDAVRALYDIAGKAIAADKSVFSSVFSRRPELVLDRSLRVLALLVDVVEELRSLVAAEGDAFRSRGLQGFVRTVRTDLDDAYLAELRETLDHLARKDGLVMSAGLATGGATTEQVPRLPRVAGRSLFSHVALRKPTYSFTIPDRDEAGFEALGALRDRALVGVAGAASSAVDHVLSFFVTLRGEVAFYLGCLALAARLEELGMPVRLPEVLEPGTDTLDATGLYDPCLVLRTGEQAVATDVHAEGVRLVVVTGANHGGKSTFLRSVGVAQLLASAGAHVPARELRVSLAGQLFTHWAREEDTALEHGKLDEELARMSGIADRIEPGDLLLSNESFSSTNEAEGSEIGLQVIRALTGAGVRVVAVTHLYDLANELRTSEDPRGVYLRAPRREDGSRSYRLERGDPLPTSFARDLYEKEFGAQCERCTCTTALTS</sequence>
<dbReference type="PANTHER" id="PTHR11361:SF34">
    <property type="entry name" value="DNA MISMATCH REPAIR PROTEIN MSH1, MITOCHONDRIAL"/>
    <property type="match status" value="1"/>
</dbReference>
<keyword evidence="3" id="KW-0238">DNA-binding</keyword>
<evidence type="ECO:0000313" key="6">
    <source>
        <dbReference type="Proteomes" id="UP000326702"/>
    </source>
</evidence>
<dbReference type="GO" id="GO:0005524">
    <property type="term" value="F:ATP binding"/>
    <property type="evidence" value="ECO:0007669"/>
    <property type="project" value="UniProtKB-KW"/>
</dbReference>
<dbReference type="SMART" id="SM00534">
    <property type="entry name" value="MUTSac"/>
    <property type="match status" value="1"/>
</dbReference>
<keyword evidence="1" id="KW-0547">Nucleotide-binding</keyword>
<evidence type="ECO:0000259" key="4">
    <source>
        <dbReference type="SMART" id="SM00534"/>
    </source>
</evidence>
<accession>A0A5P9Q6Q4</accession>
<dbReference type="Proteomes" id="UP000326702">
    <property type="component" value="Chromosome"/>
</dbReference>
<dbReference type="InterPro" id="IPR027417">
    <property type="entry name" value="P-loop_NTPase"/>
</dbReference>